<protein>
    <submittedName>
        <fullName evidence="1">Uncharacterized protein</fullName>
    </submittedName>
</protein>
<keyword evidence="2" id="KW-1185">Reference proteome</keyword>
<accession>C1DDF5</accession>
<evidence type="ECO:0000313" key="2">
    <source>
        <dbReference type="Proteomes" id="UP000002010"/>
    </source>
</evidence>
<organism evidence="1 2">
    <name type="scientific">Laribacter hongkongensis (strain HLHK9)</name>
    <dbReference type="NCBI Taxonomy" id="557598"/>
    <lineage>
        <taxon>Bacteria</taxon>
        <taxon>Pseudomonadati</taxon>
        <taxon>Pseudomonadota</taxon>
        <taxon>Betaproteobacteria</taxon>
        <taxon>Neisseriales</taxon>
        <taxon>Aquaspirillaceae</taxon>
        <taxon>Laribacter</taxon>
    </lineage>
</organism>
<sequence>MKTACTDATIAAGTDESPQIFRHGLEQPGQIFSGLEHLGQPSTYR</sequence>
<name>C1DDF5_LARHH</name>
<dbReference type="EMBL" id="CP001154">
    <property type="protein sequence ID" value="ACO75787.1"/>
    <property type="molecule type" value="Genomic_DNA"/>
</dbReference>
<evidence type="ECO:0000313" key="1">
    <source>
        <dbReference type="EMBL" id="ACO75787.1"/>
    </source>
</evidence>
<proteinExistence type="predicted"/>
<dbReference type="Proteomes" id="UP000002010">
    <property type="component" value="Chromosome"/>
</dbReference>
<dbReference type="HOGENOM" id="CLU_3201471_0_0_4"/>
<dbReference type="KEGG" id="lhk:LHK_02807"/>
<dbReference type="AlphaFoldDB" id="C1DDF5"/>
<reference evidence="1 2" key="1">
    <citation type="journal article" date="2009" name="PLoS Genet.">
        <title>The complete genome and proteome of Laribacter hongkongensis reveal potential mechanisms for adaptations to different temperatures and habitats.</title>
        <authorList>
            <person name="Woo P.C."/>
            <person name="Lau S.K."/>
            <person name="Tse H."/>
            <person name="Teng J.L."/>
            <person name="Curreem S.O."/>
            <person name="Tsang A.K."/>
            <person name="Fan R.Y."/>
            <person name="Wong G.K."/>
            <person name="Huang Y."/>
            <person name="Loman N.J."/>
            <person name="Snyder L.A."/>
            <person name="Cai J.J."/>
            <person name="Huang J.D."/>
            <person name="Mak W."/>
            <person name="Pallen M.J."/>
            <person name="Lok S."/>
            <person name="Yuen K.Y."/>
        </authorList>
    </citation>
    <scope>NUCLEOTIDE SEQUENCE [LARGE SCALE GENOMIC DNA]</scope>
    <source>
        <strain evidence="1 2">HLHK9</strain>
    </source>
</reference>
<gene>
    <name evidence="1" type="ordered locus">LHK_02807</name>
</gene>